<sequence length="140" mass="16037">MQQKLGHSESEAYSYEYMKKKLEKHFGEIIYTQMDGKPTVVTMRTTAKAVLRDYYDAQKKETNTDEKKIKLVKAAAKLIKQDIKDIKLSNESYPNVNPQVERYFLGCGSCWKCRCTVLQRGKAQLHSNNLPEASEPSGPE</sequence>
<comment type="caution">
    <text evidence="1">The sequence shown here is derived from an EMBL/GenBank/DDBJ whole genome shotgun (WGS) entry which is preliminary data.</text>
</comment>
<dbReference type="Proteomes" id="UP001346869">
    <property type="component" value="Unassembled WGS sequence"/>
</dbReference>
<keyword evidence="2" id="KW-1185">Reference proteome</keyword>
<organism evidence="1 2">
    <name type="scientific">Eleginops maclovinus</name>
    <name type="common">Patagonian blennie</name>
    <name type="synonym">Eleginus maclovinus</name>
    <dbReference type="NCBI Taxonomy" id="56733"/>
    <lineage>
        <taxon>Eukaryota</taxon>
        <taxon>Metazoa</taxon>
        <taxon>Chordata</taxon>
        <taxon>Craniata</taxon>
        <taxon>Vertebrata</taxon>
        <taxon>Euteleostomi</taxon>
        <taxon>Actinopterygii</taxon>
        <taxon>Neopterygii</taxon>
        <taxon>Teleostei</taxon>
        <taxon>Neoteleostei</taxon>
        <taxon>Acanthomorphata</taxon>
        <taxon>Eupercaria</taxon>
        <taxon>Perciformes</taxon>
        <taxon>Notothenioidei</taxon>
        <taxon>Eleginopidae</taxon>
        <taxon>Eleginops</taxon>
    </lineage>
</organism>
<evidence type="ECO:0000313" key="1">
    <source>
        <dbReference type="EMBL" id="KAK5865254.1"/>
    </source>
</evidence>
<gene>
    <name evidence="1" type="ORF">PBY51_016431</name>
</gene>
<proteinExistence type="predicted"/>
<dbReference type="AlphaFoldDB" id="A0AAN7XQZ6"/>
<accession>A0AAN7XQZ6</accession>
<name>A0AAN7XQZ6_ELEMC</name>
<evidence type="ECO:0000313" key="2">
    <source>
        <dbReference type="Proteomes" id="UP001346869"/>
    </source>
</evidence>
<reference evidence="1 2" key="1">
    <citation type="journal article" date="2023" name="Genes (Basel)">
        <title>Chromosome-Level Genome Assembly and Circadian Gene Repertoire of the Patagonia Blennie Eleginops maclovinus-The Closest Ancestral Proxy of Antarctic Cryonotothenioids.</title>
        <authorList>
            <person name="Cheng C.C."/>
            <person name="Rivera-Colon A.G."/>
            <person name="Minhas B.F."/>
            <person name="Wilson L."/>
            <person name="Rayamajhi N."/>
            <person name="Vargas-Chacoff L."/>
            <person name="Catchen J.M."/>
        </authorList>
    </citation>
    <scope>NUCLEOTIDE SEQUENCE [LARGE SCALE GENOMIC DNA]</scope>
    <source>
        <strain evidence="1">JMC-PN-2008</strain>
    </source>
</reference>
<dbReference type="EMBL" id="JAUZQC010000010">
    <property type="protein sequence ID" value="KAK5865254.1"/>
    <property type="molecule type" value="Genomic_DNA"/>
</dbReference>
<reference evidence="1 2" key="2">
    <citation type="journal article" date="2023" name="Mol. Biol. Evol.">
        <title>Genomics of Secondarily Temperate Adaptation in the Only Non-Antarctic Icefish.</title>
        <authorList>
            <person name="Rivera-Colon A.G."/>
            <person name="Rayamajhi N."/>
            <person name="Minhas B.F."/>
            <person name="Madrigal G."/>
            <person name="Bilyk K.T."/>
            <person name="Yoon V."/>
            <person name="Hune M."/>
            <person name="Gregory S."/>
            <person name="Cheng C.H.C."/>
            <person name="Catchen J.M."/>
        </authorList>
    </citation>
    <scope>NUCLEOTIDE SEQUENCE [LARGE SCALE GENOMIC DNA]</scope>
    <source>
        <strain evidence="1">JMC-PN-2008</strain>
    </source>
</reference>
<protein>
    <submittedName>
        <fullName evidence="1">Uncharacterized protein</fullName>
    </submittedName>
</protein>